<accession>A0A212RQ94</accession>
<dbReference type="GO" id="GO:0009103">
    <property type="term" value="P:lipopolysaccharide biosynthetic process"/>
    <property type="evidence" value="ECO:0007669"/>
    <property type="project" value="TreeGrafter"/>
</dbReference>
<dbReference type="SUPFAM" id="SSF53756">
    <property type="entry name" value="UDP-Glycosyltransferase/glycogen phosphorylase"/>
    <property type="match status" value="1"/>
</dbReference>
<protein>
    <submittedName>
        <fullName evidence="4">Glycosyltransferase involved in cell wall bisynthesis</fullName>
    </submittedName>
</protein>
<organism evidence="4 5">
    <name type="scientific">Rhodoblastus acidophilus</name>
    <name type="common">Rhodopseudomonas acidophila</name>
    <dbReference type="NCBI Taxonomy" id="1074"/>
    <lineage>
        <taxon>Bacteria</taxon>
        <taxon>Pseudomonadati</taxon>
        <taxon>Pseudomonadota</taxon>
        <taxon>Alphaproteobacteria</taxon>
        <taxon>Hyphomicrobiales</taxon>
        <taxon>Rhodoblastaceae</taxon>
        <taxon>Rhodoblastus</taxon>
    </lineage>
</organism>
<dbReference type="AlphaFoldDB" id="A0A212RQ94"/>
<evidence type="ECO:0000256" key="1">
    <source>
        <dbReference type="ARBA" id="ARBA00022679"/>
    </source>
</evidence>
<gene>
    <name evidence="4" type="ORF">SAMN06265338_106121</name>
</gene>
<proteinExistence type="predicted"/>
<dbReference type="Proteomes" id="UP000198418">
    <property type="component" value="Unassembled WGS sequence"/>
</dbReference>
<dbReference type="InterPro" id="IPR028098">
    <property type="entry name" value="Glyco_trans_4-like_N"/>
</dbReference>
<sequence length="368" mass="38620">MRALPLNLFMTTDAVGGVFTYALDLARALAPMGVRTTLAVLGPGLSEAQFAAAQAIEGVELRETGLPLDWLTRSPEETSAAAGRVAALARASRADLVHLNSPTYALADFSAPVVCAVHSCVASWLLAVEDAPLAGDFLWRTRMLRDALSRADAVLCPTRAYAAVLSDLYRIAPFVVHNGRAAPPPRYGGGPAAYALSAGRLWDRGKNAATLDSAAAAMRVPLRLAGPCGGPDGCGERFSARHARLLGPLDSAVLRQMLAERPIFVSAAIYEPFGLSALEAAQAGCPLVLSDIETFRELWHGAALFVPPRLPRGFADAVNQIADDPALRTRMGEAATARAADYSATAMAEATAAIYRSALARRSTGAVA</sequence>
<dbReference type="PANTHER" id="PTHR46401">
    <property type="entry name" value="GLYCOSYLTRANSFERASE WBBK-RELATED"/>
    <property type="match status" value="1"/>
</dbReference>
<feature type="domain" description="Glycosyl transferase family 1" evidence="2">
    <location>
        <begin position="242"/>
        <end position="337"/>
    </location>
</feature>
<keyword evidence="1 4" id="KW-0808">Transferase</keyword>
<dbReference type="EMBL" id="FYDG01000006">
    <property type="protein sequence ID" value="SNB74740.1"/>
    <property type="molecule type" value="Genomic_DNA"/>
</dbReference>
<dbReference type="Pfam" id="PF13439">
    <property type="entry name" value="Glyco_transf_4"/>
    <property type="match status" value="1"/>
</dbReference>
<dbReference type="GO" id="GO:0016757">
    <property type="term" value="F:glycosyltransferase activity"/>
    <property type="evidence" value="ECO:0007669"/>
    <property type="project" value="InterPro"/>
</dbReference>
<dbReference type="Pfam" id="PF00534">
    <property type="entry name" value="Glycos_transf_1"/>
    <property type="match status" value="1"/>
</dbReference>
<evidence type="ECO:0000259" key="3">
    <source>
        <dbReference type="Pfam" id="PF13439"/>
    </source>
</evidence>
<evidence type="ECO:0000313" key="5">
    <source>
        <dbReference type="Proteomes" id="UP000198418"/>
    </source>
</evidence>
<feature type="domain" description="Glycosyltransferase subfamily 4-like N-terminal" evidence="3">
    <location>
        <begin position="15"/>
        <end position="179"/>
    </location>
</feature>
<dbReference type="InterPro" id="IPR001296">
    <property type="entry name" value="Glyco_trans_1"/>
</dbReference>
<dbReference type="OrthoDB" id="7847955at2"/>
<reference evidence="5" key="1">
    <citation type="submission" date="2017-06" db="EMBL/GenBank/DDBJ databases">
        <authorList>
            <person name="Varghese N."/>
            <person name="Submissions S."/>
        </authorList>
    </citation>
    <scope>NUCLEOTIDE SEQUENCE [LARGE SCALE GENOMIC DNA]</scope>
    <source>
        <strain evidence="5">DSM 137</strain>
    </source>
</reference>
<name>A0A212RQ94_RHOAC</name>
<dbReference type="CDD" id="cd03801">
    <property type="entry name" value="GT4_PimA-like"/>
    <property type="match status" value="1"/>
</dbReference>
<evidence type="ECO:0000313" key="4">
    <source>
        <dbReference type="EMBL" id="SNB74740.1"/>
    </source>
</evidence>
<evidence type="ECO:0000259" key="2">
    <source>
        <dbReference type="Pfam" id="PF00534"/>
    </source>
</evidence>
<dbReference type="Gene3D" id="3.40.50.2000">
    <property type="entry name" value="Glycogen Phosphorylase B"/>
    <property type="match status" value="2"/>
</dbReference>
<keyword evidence="5" id="KW-1185">Reference proteome</keyword>
<dbReference type="PANTHER" id="PTHR46401:SF2">
    <property type="entry name" value="GLYCOSYLTRANSFERASE WBBK-RELATED"/>
    <property type="match status" value="1"/>
</dbReference>
<dbReference type="RefSeq" id="WP_088521133.1">
    <property type="nucleotide sequence ID" value="NZ_FYDG01000006.1"/>
</dbReference>